<evidence type="ECO:0000256" key="5">
    <source>
        <dbReference type="ARBA" id="ARBA00022801"/>
    </source>
</evidence>
<keyword evidence="7" id="KW-0482">Metalloprotease</keyword>
<dbReference type="EMBL" id="FZOO01000003">
    <property type="protein sequence ID" value="SNS32880.1"/>
    <property type="molecule type" value="Genomic_DNA"/>
</dbReference>
<evidence type="ECO:0000256" key="6">
    <source>
        <dbReference type="ARBA" id="ARBA00022833"/>
    </source>
</evidence>
<evidence type="ECO:0000256" key="2">
    <source>
        <dbReference type="ARBA" id="ARBA00005988"/>
    </source>
</evidence>
<dbReference type="SUPFAM" id="SSF69318">
    <property type="entry name" value="Integrin alpha N-terminal domain"/>
    <property type="match status" value="1"/>
</dbReference>
<name>A0A239DK99_9ACTN</name>
<evidence type="ECO:0000313" key="10">
    <source>
        <dbReference type="EMBL" id="SNS32880.1"/>
    </source>
</evidence>
<dbReference type="Gene3D" id="2.40.128.340">
    <property type="match status" value="1"/>
</dbReference>
<dbReference type="SUPFAM" id="SSF53187">
    <property type="entry name" value="Zn-dependent exopeptidases"/>
    <property type="match status" value="1"/>
</dbReference>
<feature type="active site" description="Proton donor/acceptor" evidence="8">
    <location>
        <position position="322"/>
    </location>
</feature>
<dbReference type="PANTHER" id="PTHR11705:SF143">
    <property type="entry name" value="SLL0236 PROTEIN"/>
    <property type="match status" value="1"/>
</dbReference>
<comment type="cofactor">
    <cofactor evidence="1">
        <name>Zn(2+)</name>
        <dbReference type="ChEBI" id="CHEBI:29105"/>
    </cofactor>
</comment>
<dbReference type="RefSeq" id="WP_179224301.1">
    <property type="nucleotide sequence ID" value="NZ_FZOO01000003.1"/>
</dbReference>
<dbReference type="GO" id="GO:0006508">
    <property type="term" value="P:proteolysis"/>
    <property type="evidence" value="ECO:0007669"/>
    <property type="project" value="UniProtKB-KW"/>
</dbReference>
<dbReference type="GO" id="GO:0005615">
    <property type="term" value="C:extracellular space"/>
    <property type="evidence" value="ECO:0007669"/>
    <property type="project" value="TreeGrafter"/>
</dbReference>
<proteinExistence type="inferred from homology"/>
<keyword evidence="4" id="KW-0732">Signal</keyword>
<dbReference type="Pfam" id="PF13517">
    <property type="entry name" value="FG-GAP_3"/>
    <property type="match status" value="1"/>
</dbReference>
<sequence length="536" mass="57133">MAYLNAVEIESALQNLAAAYPDAAELVPCPHLTHEGRRTHVLRVGTSDATDVDAVLLLGGVHAREWVPPDALVSLAADLLEAFSLGTGLGYGGQKFSSAEIQQIMGTINLLIYPCVNPDGRQHSQTVDALWRKNRRPHLGGGNCIGVDLNRNFDFLWDHLAKFAGDSGVNTSANPCDRFVFRGPHPASEPETRNVVWVLDNHPRIRWLVDVHSAVPVILHSWGSDENQTARPEQTFLAAAFDSVRGRRGDTAYGEYITQADLDVITALSAGVNDAILMVRGDDYGFEQAYGLYPTSGASDDYAFSRHFVDPAKGKVYGFTIECGRVFQPDLTEAEGVIREVSAGLLALGLAVAANAPSSLSSAEKATDIALVRQTPGWATIPVAFATGDGGWRVTNGAAPAFIPDWAHQPGVRLVAGDFNGDGLTDIALVRQTPGWATIPVAFATGDGGWRVTNGAAPAFITDWAHQPGVRLVAGDFNGDGLTDIALVRQTPGWATIPVAFATGDGGWRVTNGAAPAFITDWAHQPDVRLAPGAYT</sequence>
<evidence type="ECO:0000259" key="9">
    <source>
        <dbReference type="PROSITE" id="PS52035"/>
    </source>
</evidence>
<dbReference type="SMART" id="SM00631">
    <property type="entry name" value="Zn_pept"/>
    <property type="match status" value="1"/>
</dbReference>
<dbReference type="Gene3D" id="3.40.630.10">
    <property type="entry name" value="Zn peptidases"/>
    <property type="match status" value="1"/>
</dbReference>
<organism evidence="10 11">
    <name type="scientific">Geodermatophilus pulveris</name>
    <dbReference type="NCBI Taxonomy" id="1564159"/>
    <lineage>
        <taxon>Bacteria</taxon>
        <taxon>Bacillati</taxon>
        <taxon>Actinomycetota</taxon>
        <taxon>Actinomycetes</taxon>
        <taxon>Geodermatophilales</taxon>
        <taxon>Geodermatophilaceae</taxon>
        <taxon>Geodermatophilus</taxon>
    </lineage>
</organism>
<evidence type="ECO:0000256" key="1">
    <source>
        <dbReference type="ARBA" id="ARBA00001947"/>
    </source>
</evidence>
<dbReference type="AlphaFoldDB" id="A0A239DK99"/>
<dbReference type="GO" id="GO:0008270">
    <property type="term" value="F:zinc ion binding"/>
    <property type="evidence" value="ECO:0007669"/>
    <property type="project" value="InterPro"/>
</dbReference>
<dbReference type="Proteomes" id="UP000198373">
    <property type="component" value="Unassembled WGS sequence"/>
</dbReference>
<feature type="domain" description="Peptidase M14" evidence="9">
    <location>
        <begin position="2"/>
        <end position="352"/>
    </location>
</feature>
<keyword evidence="6" id="KW-0862">Zinc</keyword>
<keyword evidence="3" id="KW-0645">Protease</keyword>
<dbReference type="CDD" id="cd06228">
    <property type="entry name" value="M14-like"/>
    <property type="match status" value="1"/>
</dbReference>
<comment type="similarity">
    <text evidence="2 8">Belongs to the peptidase M14 family.</text>
</comment>
<dbReference type="InterPro" id="IPR013517">
    <property type="entry name" value="FG-GAP"/>
</dbReference>
<evidence type="ECO:0000256" key="3">
    <source>
        <dbReference type="ARBA" id="ARBA00022670"/>
    </source>
</evidence>
<evidence type="ECO:0000313" key="11">
    <source>
        <dbReference type="Proteomes" id="UP000198373"/>
    </source>
</evidence>
<dbReference type="InterPro" id="IPR028994">
    <property type="entry name" value="Integrin_alpha_N"/>
</dbReference>
<dbReference type="GO" id="GO:0004181">
    <property type="term" value="F:metallocarboxypeptidase activity"/>
    <property type="evidence" value="ECO:0007669"/>
    <property type="project" value="InterPro"/>
</dbReference>
<evidence type="ECO:0000256" key="7">
    <source>
        <dbReference type="ARBA" id="ARBA00023049"/>
    </source>
</evidence>
<dbReference type="PANTHER" id="PTHR11705">
    <property type="entry name" value="PROTEASE FAMILY M14 CARBOXYPEPTIDASE A,B"/>
    <property type="match status" value="1"/>
</dbReference>
<gene>
    <name evidence="10" type="ORF">SAMN06893096_103241</name>
</gene>
<dbReference type="Pfam" id="PF00246">
    <property type="entry name" value="Peptidase_M14"/>
    <property type="match status" value="1"/>
</dbReference>
<dbReference type="InterPro" id="IPR000834">
    <property type="entry name" value="Peptidase_M14"/>
</dbReference>
<evidence type="ECO:0000256" key="8">
    <source>
        <dbReference type="PROSITE-ProRule" id="PRU01379"/>
    </source>
</evidence>
<dbReference type="PROSITE" id="PS52035">
    <property type="entry name" value="PEPTIDASE_M14"/>
    <property type="match status" value="1"/>
</dbReference>
<keyword evidence="5" id="KW-0378">Hydrolase</keyword>
<keyword evidence="11" id="KW-1185">Reference proteome</keyword>
<protein>
    <submittedName>
        <fullName evidence="10">Repeat domain-containing protein</fullName>
    </submittedName>
</protein>
<evidence type="ECO:0000256" key="4">
    <source>
        <dbReference type="ARBA" id="ARBA00022729"/>
    </source>
</evidence>
<reference evidence="11" key="1">
    <citation type="submission" date="2017-06" db="EMBL/GenBank/DDBJ databases">
        <authorList>
            <person name="Varghese N."/>
            <person name="Submissions S."/>
        </authorList>
    </citation>
    <scope>NUCLEOTIDE SEQUENCE [LARGE SCALE GENOMIC DNA]</scope>
    <source>
        <strain evidence="11">DSM 46839</strain>
    </source>
</reference>
<accession>A0A239DK99</accession>